<evidence type="ECO:0000313" key="3">
    <source>
        <dbReference type="Proteomes" id="UP000777438"/>
    </source>
</evidence>
<reference evidence="2 3" key="1">
    <citation type="journal article" date="2021" name="Nat. Commun.">
        <title>Genetic determinants of endophytism in the Arabidopsis root mycobiome.</title>
        <authorList>
            <person name="Mesny F."/>
            <person name="Miyauchi S."/>
            <person name="Thiergart T."/>
            <person name="Pickel B."/>
            <person name="Atanasova L."/>
            <person name="Karlsson M."/>
            <person name="Huettel B."/>
            <person name="Barry K.W."/>
            <person name="Haridas S."/>
            <person name="Chen C."/>
            <person name="Bauer D."/>
            <person name="Andreopoulos W."/>
            <person name="Pangilinan J."/>
            <person name="LaButti K."/>
            <person name="Riley R."/>
            <person name="Lipzen A."/>
            <person name="Clum A."/>
            <person name="Drula E."/>
            <person name="Henrissat B."/>
            <person name="Kohler A."/>
            <person name="Grigoriev I.V."/>
            <person name="Martin F.M."/>
            <person name="Hacquard S."/>
        </authorList>
    </citation>
    <scope>NUCLEOTIDE SEQUENCE [LARGE SCALE GENOMIC DNA]</scope>
    <source>
        <strain evidence="2 3">MPI-CAGE-CH-0241</strain>
    </source>
</reference>
<keyword evidence="1" id="KW-0812">Transmembrane</keyword>
<keyword evidence="3" id="KW-1185">Reference proteome</keyword>
<feature type="transmembrane region" description="Helical" evidence="1">
    <location>
        <begin position="12"/>
        <end position="35"/>
    </location>
</feature>
<keyword evidence="1" id="KW-0472">Membrane</keyword>
<keyword evidence="1" id="KW-1133">Transmembrane helix</keyword>
<evidence type="ECO:0000313" key="2">
    <source>
        <dbReference type="EMBL" id="KAH6874292.1"/>
    </source>
</evidence>
<accession>A0A9P8VTA6</accession>
<comment type="caution">
    <text evidence="2">The sequence shown here is derived from an EMBL/GenBank/DDBJ whole genome shotgun (WGS) entry which is preliminary data.</text>
</comment>
<dbReference type="EMBL" id="JAGPYM010000040">
    <property type="protein sequence ID" value="KAH6874292.1"/>
    <property type="molecule type" value="Genomic_DNA"/>
</dbReference>
<evidence type="ECO:0000256" key="1">
    <source>
        <dbReference type="SAM" id="Phobius"/>
    </source>
</evidence>
<organism evidence="2 3">
    <name type="scientific">Thelonectria olida</name>
    <dbReference type="NCBI Taxonomy" id="1576542"/>
    <lineage>
        <taxon>Eukaryota</taxon>
        <taxon>Fungi</taxon>
        <taxon>Dikarya</taxon>
        <taxon>Ascomycota</taxon>
        <taxon>Pezizomycotina</taxon>
        <taxon>Sordariomycetes</taxon>
        <taxon>Hypocreomycetidae</taxon>
        <taxon>Hypocreales</taxon>
        <taxon>Nectriaceae</taxon>
        <taxon>Thelonectria</taxon>
    </lineage>
</organism>
<sequence length="74" mass="8404">MEVLDPLSAGLVWLRWLILTLALIWHAEAFLPLVYTHRTSWVLPRRLSLLRKSSNLVGALRRSAKKGGRRAQSG</sequence>
<dbReference type="AlphaFoldDB" id="A0A9P8VTA6"/>
<protein>
    <submittedName>
        <fullName evidence="2">Uncharacterized protein</fullName>
    </submittedName>
</protein>
<name>A0A9P8VTA6_9HYPO</name>
<gene>
    <name evidence="2" type="ORF">B0T10DRAFT_499061</name>
</gene>
<proteinExistence type="predicted"/>
<dbReference type="Proteomes" id="UP000777438">
    <property type="component" value="Unassembled WGS sequence"/>
</dbReference>